<keyword evidence="2" id="KW-0472">Membrane</keyword>
<proteinExistence type="predicted"/>
<protein>
    <submittedName>
        <fullName evidence="3">Uncharacterized protein</fullName>
    </submittedName>
</protein>
<name>A0A1Z5J5Z5_FISSO</name>
<feature type="transmembrane region" description="Helical" evidence="2">
    <location>
        <begin position="126"/>
        <end position="147"/>
    </location>
</feature>
<organism evidence="3 4">
    <name type="scientific">Fistulifera solaris</name>
    <name type="common">Oleaginous diatom</name>
    <dbReference type="NCBI Taxonomy" id="1519565"/>
    <lineage>
        <taxon>Eukaryota</taxon>
        <taxon>Sar</taxon>
        <taxon>Stramenopiles</taxon>
        <taxon>Ochrophyta</taxon>
        <taxon>Bacillariophyta</taxon>
        <taxon>Bacillariophyceae</taxon>
        <taxon>Bacillariophycidae</taxon>
        <taxon>Naviculales</taxon>
        <taxon>Naviculaceae</taxon>
        <taxon>Fistulifera</taxon>
    </lineage>
</organism>
<dbReference type="AlphaFoldDB" id="A0A1Z5J5Z5"/>
<dbReference type="Proteomes" id="UP000198406">
    <property type="component" value="Unassembled WGS sequence"/>
</dbReference>
<dbReference type="InParanoid" id="A0A1Z5J5Z5"/>
<gene>
    <name evidence="3" type="ORF">FisN_6Lh281</name>
</gene>
<evidence type="ECO:0000256" key="1">
    <source>
        <dbReference type="SAM" id="MobiDB-lite"/>
    </source>
</evidence>
<comment type="caution">
    <text evidence="3">The sequence shown here is derived from an EMBL/GenBank/DDBJ whole genome shotgun (WGS) entry which is preliminary data.</text>
</comment>
<keyword evidence="2" id="KW-1133">Transmembrane helix</keyword>
<reference evidence="3 4" key="1">
    <citation type="journal article" date="2015" name="Plant Cell">
        <title>Oil accumulation by the oleaginous diatom Fistulifera solaris as revealed by the genome and transcriptome.</title>
        <authorList>
            <person name="Tanaka T."/>
            <person name="Maeda Y."/>
            <person name="Veluchamy A."/>
            <person name="Tanaka M."/>
            <person name="Abida H."/>
            <person name="Marechal E."/>
            <person name="Bowler C."/>
            <person name="Muto M."/>
            <person name="Sunaga Y."/>
            <person name="Tanaka M."/>
            <person name="Yoshino T."/>
            <person name="Taniguchi T."/>
            <person name="Fukuda Y."/>
            <person name="Nemoto M."/>
            <person name="Matsumoto M."/>
            <person name="Wong P.S."/>
            <person name="Aburatani S."/>
            <person name="Fujibuchi W."/>
        </authorList>
    </citation>
    <scope>NUCLEOTIDE SEQUENCE [LARGE SCALE GENOMIC DNA]</scope>
    <source>
        <strain evidence="3 4">JPCC DA0580</strain>
    </source>
</reference>
<keyword evidence="4" id="KW-1185">Reference proteome</keyword>
<evidence type="ECO:0000256" key="2">
    <source>
        <dbReference type="SAM" id="Phobius"/>
    </source>
</evidence>
<evidence type="ECO:0000313" key="4">
    <source>
        <dbReference type="Proteomes" id="UP000198406"/>
    </source>
</evidence>
<feature type="compositionally biased region" description="Basic and acidic residues" evidence="1">
    <location>
        <begin position="1"/>
        <end position="12"/>
    </location>
</feature>
<accession>A0A1Z5J5Z5</accession>
<feature type="region of interest" description="Disordered" evidence="1">
    <location>
        <begin position="1"/>
        <end position="24"/>
    </location>
</feature>
<dbReference type="EMBL" id="BDSP01000007">
    <property type="protein sequence ID" value="GAX09349.1"/>
    <property type="molecule type" value="Genomic_DNA"/>
</dbReference>
<sequence length="220" mass="23522">MMQSPSDERPQEGEGVANFTSPTTNAKGVSWERLMESLVRITFAGSGGSLVGLALQKQQLASTNIPRPVVLVNKNKHLPMTWAISCMFFAWVMETSRLVSPTSSAMTYLLSATGQNSWIQNDYGKIAVTAVGDSMVGGTVAGLAGVIGMNQYRRRLVVGNVRPPPIMVAWGLGVGALLGALFGTIQAGIDAGNFYLQEQQSLNQGEAEGTLEKNDIKDSR</sequence>
<evidence type="ECO:0000313" key="3">
    <source>
        <dbReference type="EMBL" id="GAX09349.1"/>
    </source>
</evidence>
<feature type="transmembrane region" description="Helical" evidence="2">
    <location>
        <begin position="168"/>
        <end position="189"/>
    </location>
</feature>
<keyword evidence="2" id="KW-0812">Transmembrane</keyword>